<proteinExistence type="predicted"/>
<evidence type="ECO:0000313" key="2">
    <source>
        <dbReference type="EMBL" id="SBT57746.1"/>
    </source>
</evidence>
<protein>
    <submittedName>
        <fullName evidence="1">PIR Superfamily Protein</fullName>
    </submittedName>
</protein>
<keyword evidence="4" id="KW-1185">Reference proteome</keyword>
<dbReference type="Proteomes" id="UP000078550">
    <property type="component" value="Unassembled WGS sequence"/>
</dbReference>
<reference evidence="3 4" key="2">
    <citation type="submission" date="2016-05" db="EMBL/GenBank/DDBJ databases">
        <authorList>
            <person name="Naeem Raeece"/>
        </authorList>
    </citation>
    <scope>NUCLEOTIDE SEQUENCE [LARGE SCALE GENOMIC DNA]</scope>
</reference>
<dbReference type="InterPro" id="IPR008780">
    <property type="entry name" value="Plasmodium_Vir"/>
</dbReference>
<sequence>MLSEREYASLLSRFGYSRKELFSERFYQEREIDISELSKYGKHCDVKVADQHKEYVNEICKKVLKYLEKSEKWEKNKSKYDECILLNYWVYDALDKYFHHNTEQMDIAFSGLQYIWGYLIDDQTNTSYYKKCKPLFNEILNYGDWEKRKELYDYYIDYDTLSGTAKSFDEQCDEYYKIIEEKKSLYKHFENACLSHEYNCPDIYDKCIDYNPEKVLPTLKCHHRITAERDAAAELAAKTSAMKHAPGQGLGYTPDFHGTESTPESSQIGAKVGQSVLGVTPVLLAASALYRYTSIGSWIRKLGGINQKSLSNMDGEEMDGFLSNTQGSGDMFFENTENYISYQPM</sequence>
<dbReference type="AlphaFoldDB" id="A0A1A9ALX7"/>
<evidence type="ECO:0000313" key="1">
    <source>
        <dbReference type="EMBL" id="SBT57194.1"/>
    </source>
</evidence>
<dbReference type="Proteomes" id="UP000078555">
    <property type="component" value="Unassembled WGS sequence"/>
</dbReference>
<dbReference type="EMBL" id="FLRD01001630">
    <property type="protein sequence ID" value="SBT57746.1"/>
    <property type="molecule type" value="Genomic_DNA"/>
</dbReference>
<reference evidence="1" key="1">
    <citation type="submission" date="2016-05" db="EMBL/GenBank/DDBJ databases">
        <authorList>
            <person name="Lavstsen T."/>
            <person name="Jespersen J.S."/>
        </authorList>
    </citation>
    <scope>NUCLEOTIDE SEQUENCE [LARGE SCALE GENOMIC DNA]</scope>
</reference>
<name>A0A1A9ALX7_PLAOA</name>
<evidence type="ECO:0000313" key="4">
    <source>
        <dbReference type="Proteomes" id="UP000078555"/>
    </source>
</evidence>
<dbReference type="EMBL" id="FLRE01001777">
    <property type="protein sequence ID" value="SBT57194.1"/>
    <property type="molecule type" value="Genomic_DNA"/>
</dbReference>
<gene>
    <name evidence="2" type="ORF">POVWA1_083520</name>
    <name evidence="1" type="ORF">POVWA2_077890</name>
</gene>
<organism evidence="1 3">
    <name type="scientific">Plasmodium ovale wallikeri</name>
    <dbReference type="NCBI Taxonomy" id="864142"/>
    <lineage>
        <taxon>Eukaryota</taxon>
        <taxon>Sar</taxon>
        <taxon>Alveolata</taxon>
        <taxon>Apicomplexa</taxon>
        <taxon>Aconoidasida</taxon>
        <taxon>Haemosporida</taxon>
        <taxon>Plasmodiidae</taxon>
        <taxon>Plasmodium</taxon>
        <taxon>Plasmodium (Plasmodium)</taxon>
    </lineage>
</organism>
<evidence type="ECO:0000313" key="3">
    <source>
        <dbReference type="Proteomes" id="UP000078550"/>
    </source>
</evidence>
<accession>A0A1A9ALX7</accession>
<dbReference type="Pfam" id="PF05795">
    <property type="entry name" value="Plasmodium_Vir"/>
    <property type="match status" value="2"/>
</dbReference>